<dbReference type="InterPro" id="IPR000424">
    <property type="entry name" value="Primosome_PriB/ssb"/>
</dbReference>
<dbReference type="RefSeq" id="XP_027096540.1">
    <property type="nucleotide sequence ID" value="XM_027240739.2"/>
</dbReference>
<reference evidence="5" key="2">
    <citation type="submission" date="2025-08" db="UniProtKB">
        <authorList>
            <consortium name="RefSeq"/>
        </authorList>
    </citation>
    <scope>IDENTIFICATION</scope>
    <source>
        <tissue evidence="5">Leaves</tissue>
    </source>
</reference>
<keyword evidence="1 2" id="KW-0238">DNA-binding</keyword>
<dbReference type="InterPro" id="IPR012340">
    <property type="entry name" value="NA-bd_OB-fold"/>
</dbReference>
<protein>
    <submittedName>
        <fullName evidence="5">Protein OSB1, mitochondrial</fullName>
    </submittedName>
</protein>
<dbReference type="SUPFAM" id="SSF50249">
    <property type="entry name" value="Nucleic acid-binding proteins"/>
    <property type="match status" value="1"/>
</dbReference>
<dbReference type="GeneID" id="113716408"/>
<sequence>MPSSSQLTALLKRILLPSSPWKLPIKNPLGVGIRSFSSLPSSSASQKRWSYFSEDDSETETSLVYNHALKFQRPSTIIYGEHSVNNRPLNLQRPVPSVYKKQPTNSVSLIGTILYKAKRMNTHDRFGVCTLLTVKTSPQSKNTYRILLKMWEEMAEMAMHHLKPNDFVYVSGNLRSYIKADRNGNPRIWYEVIVRELNYVAQHGEKPIHQEAQKLDLQASGEDYSEKQRNRLHLWQVFFANPYEWMDFRKSKPNNKHPDFKHVSTGEALWLNPDDPPWIRKQLQFVDSVSAGCSPRDSSSTSFRPLLTNDVTE</sequence>
<feature type="compositionally biased region" description="Polar residues" evidence="3">
    <location>
        <begin position="296"/>
        <end position="313"/>
    </location>
</feature>
<organism evidence="4 5">
    <name type="scientific">Coffea arabica</name>
    <name type="common">Arabian coffee</name>
    <dbReference type="NCBI Taxonomy" id="13443"/>
    <lineage>
        <taxon>Eukaryota</taxon>
        <taxon>Viridiplantae</taxon>
        <taxon>Streptophyta</taxon>
        <taxon>Embryophyta</taxon>
        <taxon>Tracheophyta</taxon>
        <taxon>Spermatophyta</taxon>
        <taxon>Magnoliopsida</taxon>
        <taxon>eudicotyledons</taxon>
        <taxon>Gunneridae</taxon>
        <taxon>Pentapetalae</taxon>
        <taxon>asterids</taxon>
        <taxon>lamiids</taxon>
        <taxon>Gentianales</taxon>
        <taxon>Rubiaceae</taxon>
        <taxon>Ixoroideae</taxon>
        <taxon>Gardenieae complex</taxon>
        <taxon>Bertiereae - Coffeeae clade</taxon>
        <taxon>Coffeeae</taxon>
        <taxon>Coffea</taxon>
    </lineage>
</organism>
<feature type="region of interest" description="Disordered" evidence="3">
    <location>
        <begin position="292"/>
        <end position="313"/>
    </location>
</feature>
<dbReference type="GO" id="GO:0003697">
    <property type="term" value="F:single-stranded DNA binding"/>
    <property type="evidence" value="ECO:0007669"/>
    <property type="project" value="InterPro"/>
</dbReference>
<dbReference type="Proteomes" id="UP001652660">
    <property type="component" value="Chromosome 11c"/>
</dbReference>
<dbReference type="InterPro" id="IPR011344">
    <property type="entry name" value="ssDNA-bd"/>
</dbReference>
<gene>
    <name evidence="5" type="primary">LOC113716408</name>
</gene>
<evidence type="ECO:0000256" key="3">
    <source>
        <dbReference type="SAM" id="MobiDB-lite"/>
    </source>
</evidence>
<accession>A0A6P6V1H2</accession>
<dbReference type="GO" id="GO:0006264">
    <property type="term" value="P:mitochondrial DNA replication"/>
    <property type="evidence" value="ECO:0007669"/>
    <property type="project" value="TreeGrafter"/>
</dbReference>
<dbReference type="AlphaFoldDB" id="A0A6P6V1H2"/>
<evidence type="ECO:0000256" key="1">
    <source>
        <dbReference type="ARBA" id="ARBA00023125"/>
    </source>
</evidence>
<dbReference type="OrthoDB" id="1078367at2759"/>
<dbReference type="PROSITE" id="PS50935">
    <property type="entry name" value="SSB"/>
    <property type="match status" value="1"/>
</dbReference>
<dbReference type="GO" id="GO:0042645">
    <property type="term" value="C:mitochondrial nucleoid"/>
    <property type="evidence" value="ECO:0007669"/>
    <property type="project" value="TreeGrafter"/>
</dbReference>
<evidence type="ECO:0000313" key="5">
    <source>
        <dbReference type="RefSeq" id="XP_027096540.1"/>
    </source>
</evidence>
<evidence type="ECO:0000313" key="4">
    <source>
        <dbReference type="Proteomes" id="UP001652660"/>
    </source>
</evidence>
<dbReference type="Pfam" id="PF00436">
    <property type="entry name" value="SSB"/>
    <property type="match status" value="1"/>
</dbReference>
<proteinExistence type="predicted"/>
<dbReference type="Gene3D" id="2.40.50.140">
    <property type="entry name" value="Nucleic acid-binding proteins"/>
    <property type="match status" value="1"/>
</dbReference>
<name>A0A6P6V1H2_COFAR</name>
<dbReference type="PANTHER" id="PTHR10302:SF18">
    <property type="entry name" value="PROTEIN OSB1, MITOCHONDRIAL"/>
    <property type="match status" value="1"/>
</dbReference>
<reference evidence="4" key="1">
    <citation type="journal article" date="2025" name="Foods">
        <title>Unveiling the Microbial Signatures of Arabica Coffee Cherries: Insights into Ripeness Specific Diversity, Functional Traits, and Implications for Quality and Safety.</title>
        <authorList>
            <consortium name="RefSeq"/>
            <person name="Tenea G.N."/>
            <person name="Cifuentes V."/>
            <person name="Reyes P."/>
            <person name="Cevallos-Vallejos M."/>
        </authorList>
    </citation>
    <scope>NUCLEOTIDE SEQUENCE [LARGE SCALE GENOMIC DNA]</scope>
</reference>
<keyword evidence="4" id="KW-1185">Reference proteome</keyword>
<dbReference type="PANTHER" id="PTHR10302">
    <property type="entry name" value="SINGLE-STRANDED DNA-BINDING PROTEIN"/>
    <property type="match status" value="1"/>
</dbReference>
<evidence type="ECO:0000256" key="2">
    <source>
        <dbReference type="PROSITE-ProRule" id="PRU00252"/>
    </source>
</evidence>